<evidence type="ECO:0000256" key="1">
    <source>
        <dbReference type="SAM" id="MobiDB-lite"/>
    </source>
</evidence>
<accession>A0A6C0ERI6</accession>
<sequence length="267" mass="30743">MTDSEFAKTHLRDHLSSLIVAPVAEGFWSIHASAKDLCERNGQPDQILRTFQNMLAKIPEWSDSTLTTEVERIERVTKCEYLDDLIMGVFISYMKSFASLHYQGNSKEIQIDFERPSLAKFVHEMYIHSARKLWQTAYLLNVGLPSEVQARNRQEVEKIIGQCLEQVIRGFLPWQAITKKYFTSPPTEDFVKNITSEPEPELQAEPEPESEEEEEKKSVSFGDEEDEEDEIVKLQISEEDATLDIPELDDPMKELESKISETLVLNL</sequence>
<feature type="region of interest" description="Disordered" evidence="1">
    <location>
        <begin position="188"/>
        <end position="249"/>
    </location>
</feature>
<dbReference type="EMBL" id="MN738914">
    <property type="protein sequence ID" value="QHT30949.1"/>
    <property type="molecule type" value="Genomic_DNA"/>
</dbReference>
<dbReference type="Pfam" id="PF19068">
    <property type="entry name" value="DUF5764"/>
    <property type="match status" value="1"/>
</dbReference>
<dbReference type="AlphaFoldDB" id="A0A6C0ERI6"/>
<proteinExistence type="predicted"/>
<protein>
    <submittedName>
        <fullName evidence="2">Uncharacterized protein</fullName>
    </submittedName>
</protein>
<reference evidence="2" key="1">
    <citation type="journal article" date="2020" name="Nature">
        <title>Giant virus diversity and host interactions through global metagenomics.</title>
        <authorList>
            <person name="Schulz F."/>
            <person name="Roux S."/>
            <person name="Paez-Espino D."/>
            <person name="Jungbluth S."/>
            <person name="Walsh D.A."/>
            <person name="Denef V.J."/>
            <person name="McMahon K.D."/>
            <person name="Konstantinidis K.T."/>
            <person name="Eloe-Fadrosh E.A."/>
            <person name="Kyrpides N.C."/>
            <person name="Woyke T."/>
        </authorList>
    </citation>
    <scope>NUCLEOTIDE SEQUENCE</scope>
    <source>
        <strain evidence="2">GVMAG-M-3300009151-50</strain>
    </source>
</reference>
<organism evidence="2">
    <name type="scientific">viral metagenome</name>
    <dbReference type="NCBI Taxonomy" id="1070528"/>
    <lineage>
        <taxon>unclassified sequences</taxon>
        <taxon>metagenomes</taxon>
        <taxon>organismal metagenomes</taxon>
    </lineage>
</organism>
<name>A0A6C0ERI6_9ZZZZ</name>
<dbReference type="InterPro" id="IPR043913">
    <property type="entry name" value="DUF5764"/>
</dbReference>
<evidence type="ECO:0000313" key="2">
    <source>
        <dbReference type="EMBL" id="QHT30949.1"/>
    </source>
</evidence>
<feature type="compositionally biased region" description="Acidic residues" evidence="1">
    <location>
        <begin position="237"/>
        <end position="249"/>
    </location>
</feature>
<feature type="compositionally biased region" description="Acidic residues" evidence="1">
    <location>
        <begin position="198"/>
        <end position="214"/>
    </location>
</feature>